<evidence type="ECO:0000313" key="2">
    <source>
        <dbReference type="EMBL" id="GAA0617559.1"/>
    </source>
</evidence>
<dbReference type="PANTHER" id="PTHR14359:SF6">
    <property type="entry name" value="PHOSPHOPANTOTHENOYLCYSTEINE DECARBOXYLASE"/>
    <property type="match status" value="1"/>
</dbReference>
<reference evidence="2 3" key="1">
    <citation type="journal article" date="2019" name="Int. J. Syst. Evol. Microbiol.">
        <title>The Global Catalogue of Microorganisms (GCM) 10K type strain sequencing project: providing services to taxonomists for standard genome sequencing and annotation.</title>
        <authorList>
            <consortium name="The Broad Institute Genomics Platform"/>
            <consortium name="The Broad Institute Genome Sequencing Center for Infectious Disease"/>
            <person name="Wu L."/>
            <person name="Ma J."/>
        </authorList>
    </citation>
    <scope>NUCLEOTIDE SEQUENCE [LARGE SCALE GENOMIC DNA]</scope>
    <source>
        <strain evidence="2 3">JCM 5067</strain>
    </source>
</reference>
<evidence type="ECO:0000259" key="1">
    <source>
        <dbReference type="Pfam" id="PF02441"/>
    </source>
</evidence>
<dbReference type="InterPro" id="IPR003382">
    <property type="entry name" value="Flavoprotein"/>
</dbReference>
<dbReference type="RefSeq" id="WP_344077806.1">
    <property type="nucleotide sequence ID" value="NZ_BAAACA010000038.1"/>
</dbReference>
<accession>A0ABN1GRR7</accession>
<evidence type="ECO:0000313" key="3">
    <source>
        <dbReference type="Proteomes" id="UP001500668"/>
    </source>
</evidence>
<proteinExistence type="predicted"/>
<dbReference type="Pfam" id="PF02441">
    <property type="entry name" value="Flavoprotein"/>
    <property type="match status" value="1"/>
</dbReference>
<dbReference type="SUPFAM" id="SSF52507">
    <property type="entry name" value="Homo-oligomeric flavin-containing Cys decarboxylases, HFCD"/>
    <property type="match status" value="1"/>
</dbReference>
<name>A0ABN1GRR7_9ACTN</name>
<keyword evidence="3" id="KW-1185">Reference proteome</keyword>
<dbReference type="EMBL" id="BAAACA010000038">
    <property type="protein sequence ID" value="GAA0617559.1"/>
    <property type="molecule type" value="Genomic_DNA"/>
</dbReference>
<dbReference type="Gene3D" id="3.40.50.1950">
    <property type="entry name" value="Flavin prenyltransferase-like"/>
    <property type="match status" value="1"/>
</dbReference>
<organism evidence="2 3">
    <name type="scientific">Streptomyces crystallinus</name>
    <dbReference type="NCBI Taxonomy" id="68191"/>
    <lineage>
        <taxon>Bacteria</taxon>
        <taxon>Bacillati</taxon>
        <taxon>Actinomycetota</taxon>
        <taxon>Actinomycetes</taxon>
        <taxon>Kitasatosporales</taxon>
        <taxon>Streptomycetaceae</taxon>
        <taxon>Streptomyces</taxon>
    </lineage>
</organism>
<dbReference type="InterPro" id="IPR036551">
    <property type="entry name" value="Flavin_trans-like"/>
</dbReference>
<feature type="domain" description="Flavoprotein" evidence="1">
    <location>
        <begin position="23"/>
        <end position="168"/>
    </location>
</feature>
<gene>
    <name evidence="2" type="ORF">GCM10010394_54720</name>
</gene>
<dbReference type="PANTHER" id="PTHR14359">
    <property type="entry name" value="HOMO-OLIGOMERIC FLAVIN CONTAINING CYS DECARBOXYLASE FAMILY"/>
    <property type="match status" value="1"/>
</dbReference>
<dbReference type="Proteomes" id="UP001500668">
    <property type="component" value="Unassembled WGS sequence"/>
</dbReference>
<comment type="caution">
    <text evidence="2">The sequence shown here is derived from an EMBL/GenBank/DDBJ whole genome shotgun (WGS) entry which is preliminary data.</text>
</comment>
<sequence>MIGEIREGAAAGTPGPADLGLTRMLVVVTGSAYAWSTPYWLEHLRLSCPQVEVKVVLTRSAERFVTRQAVGSRVGGAVASDVWPEADDTARHVEWAEWAEAVVVYPATVHFMARLALGLADSPVLLAAQCTRAPVVVAPALPPGALEGDVFRRHWATLASRPNVVLVPPVPGRSLTTGREDAWVPPPLPEVLQLIAERRAELAAARMGSAVPGPPGSGGSEFGGSEFGTGLLRTSIHPLPSGGTRWRRSPGPLAPVPFAQVDAPLRAALAAAGDLDGARLVPGEVDGPARVYDVRGAVSAAHLLLNQGPGAELRAPLRDLGRLLRSVHDLDPPPDLPARPARGLARLGDWLAGRAASPRAACVQGQVRRSLGEERWHQVTAWYRRTAEDPAVVLAHGAAGLGAFAVDQASGRSDLLVGEDVCAAPWYLDLGWVVGELVELQWQLGGDREAWQALTDALFEGYGRTLGQRWKPMAALRILLHVHDIAAYVDDFDRGFDHYCDFLRFLVDLPQHEDSEDSQDDAQAQ</sequence>
<protein>
    <recommendedName>
        <fullName evidence="1">Flavoprotein domain-containing protein</fullName>
    </recommendedName>
</protein>